<evidence type="ECO:0000313" key="2">
    <source>
        <dbReference type="Proteomes" id="UP001161390"/>
    </source>
</evidence>
<reference evidence="1" key="2">
    <citation type="submission" date="2023-01" db="EMBL/GenBank/DDBJ databases">
        <title>Draft genome sequence of Algimonas porphyrae strain NBRC 108216.</title>
        <authorList>
            <person name="Sun Q."/>
            <person name="Mori K."/>
        </authorList>
    </citation>
    <scope>NUCLEOTIDE SEQUENCE</scope>
    <source>
        <strain evidence="1">NBRC 108216</strain>
    </source>
</reference>
<accession>A0ABQ5V1J1</accession>
<protein>
    <submittedName>
        <fullName evidence="1">Transcriptional regulator</fullName>
    </submittedName>
</protein>
<dbReference type="InterPro" id="IPR007396">
    <property type="entry name" value="TR_PAI2-type"/>
</dbReference>
<dbReference type="SUPFAM" id="SSF50475">
    <property type="entry name" value="FMN-binding split barrel"/>
    <property type="match status" value="1"/>
</dbReference>
<name>A0ABQ5V1J1_9PROT</name>
<dbReference type="EMBL" id="BSNJ01000003">
    <property type="protein sequence ID" value="GLQ20678.1"/>
    <property type="molecule type" value="Genomic_DNA"/>
</dbReference>
<dbReference type="PIRSF" id="PIRSF010372">
    <property type="entry name" value="PaiB"/>
    <property type="match status" value="1"/>
</dbReference>
<dbReference type="InterPro" id="IPR012349">
    <property type="entry name" value="Split_barrel_FMN-bd"/>
</dbReference>
<dbReference type="PANTHER" id="PTHR35802">
    <property type="entry name" value="PROTEASE SYNTHASE AND SPORULATION PROTEIN PAI 2"/>
    <property type="match status" value="1"/>
</dbReference>
<organism evidence="1 2">
    <name type="scientific">Algimonas porphyrae</name>
    <dbReference type="NCBI Taxonomy" id="1128113"/>
    <lineage>
        <taxon>Bacteria</taxon>
        <taxon>Pseudomonadati</taxon>
        <taxon>Pseudomonadota</taxon>
        <taxon>Alphaproteobacteria</taxon>
        <taxon>Maricaulales</taxon>
        <taxon>Robiginitomaculaceae</taxon>
        <taxon>Algimonas</taxon>
    </lineage>
</organism>
<reference evidence="1" key="1">
    <citation type="journal article" date="2014" name="Int. J. Syst. Evol. Microbiol.">
        <title>Complete genome of a new Firmicutes species belonging to the dominant human colonic microbiota ('Ruminococcus bicirculans') reveals two chromosomes and a selective capacity to utilize plant glucans.</title>
        <authorList>
            <consortium name="NISC Comparative Sequencing Program"/>
            <person name="Wegmann U."/>
            <person name="Louis P."/>
            <person name="Goesmann A."/>
            <person name="Henrissat B."/>
            <person name="Duncan S.H."/>
            <person name="Flint H.J."/>
        </authorList>
    </citation>
    <scope>NUCLEOTIDE SEQUENCE</scope>
    <source>
        <strain evidence="1">NBRC 108216</strain>
    </source>
</reference>
<comment type="caution">
    <text evidence="1">The sequence shown here is derived from an EMBL/GenBank/DDBJ whole genome shotgun (WGS) entry which is preliminary data.</text>
</comment>
<keyword evidence="2" id="KW-1185">Reference proteome</keyword>
<gene>
    <name evidence="1" type="ORF">GCM10007854_16330</name>
</gene>
<dbReference type="PANTHER" id="PTHR35802:SF1">
    <property type="entry name" value="PROTEASE SYNTHASE AND SPORULATION PROTEIN PAI 2"/>
    <property type="match status" value="1"/>
</dbReference>
<dbReference type="Pfam" id="PF04299">
    <property type="entry name" value="FMN_bind_2"/>
    <property type="match status" value="1"/>
</dbReference>
<sequence>MTYGAAMSYPPRQNIDDDPAFVRRIMADYGFALLVVEGLHATQLPLLWRDEGPEGTLYGHLARNNPICDHLDGGAALAVFSGPHGYVSAQLYDDPTVHVPTWNYASVQLRGRLQSLPDEHVLPHLNDMTQAYEGPDGWAVADAKAYVAALQNGIRAFRLVVETCQPLRKMSAKAGPAMQKRIIDAARMRGEHAFADEMTRIMKKETP</sequence>
<dbReference type="Gene3D" id="2.30.110.10">
    <property type="entry name" value="Electron Transport, Fmn-binding Protein, Chain A"/>
    <property type="match status" value="1"/>
</dbReference>
<dbReference type="Proteomes" id="UP001161390">
    <property type="component" value="Unassembled WGS sequence"/>
</dbReference>
<evidence type="ECO:0000313" key="1">
    <source>
        <dbReference type="EMBL" id="GLQ20678.1"/>
    </source>
</evidence>
<proteinExistence type="predicted"/>